<reference evidence="3" key="1">
    <citation type="thesis" date="2020" institute="ProQuest LLC" country="789 East Eisenhower Parkway, Ann Arbor, MI, USA">
        <title>Comparative Genomics and Chromosome Evolution.</title>
        <authorList>
            <person name="Mudd A.B."/>
        </authorList>
    </citation>
    <scope>NUCLEOTIDE SEQUENCE</scope>
    <source>
        <strain evidence="3">Female2</strain>
        <tissue evidence="3">Blood</tissue>
    </source>
</reference>
<comment type="caution">
    <text evidence="3">The sequence shown here is derived from an EMBL/GenBank/DDBJ whole genome shotgun (WGS) entry which is preliminary data.</text>
</comment>
<feature type="region of interest" description="Disordered" evidence="1">
    <location>
        <begin position="86"/>
        <end position="169"/>
    </location>
</feature>
<proteinExistence type="predicted"/>
<protein>
    <recommendedName>
        <fullName evidence="2">C2H2-type domain-containing protein</fullName>
    </recommendedName>
</protein>
<keyword evidence="4" id="KW-1185">Reference proteome</keyword>
<name>A0A8T2JGM7_9PIPI</name>
<sequence>MHRGRRHGNKRGSSDDWQYKRYTKIRFTHKCAVCNIVCTSANQLDEHFLGAKHKMNEKKQRSSEEENNLSKKVSIKENIESLEIEHPTSPASSGYSCTESVPPISATGNVSDTQSSIEKPQIENADNVSAVPLSPLSQVSSCESSNSAPEAESLSEGSESREHLHWSKSEELGTKNIDSALIVVENNEDLYQFMEKFEVATESDVSFILKVTEKFRHALQNFNKGILEKKVDPEASPTQVGYFGDLSSTTDTIKINSAEASLMETETPSPLPLAATCSDEEDEY</sequence>
<evidence type="ECO:0000256" key="1">
    <source>
        <dbReference type="SAM" id="MobiDB-lite"/>
    </source>
</evidence>
<dbReference type="Pfam" id="PF12874">
    <property type="entry name" value="zf-met"/>
    <property type="match status" value="1"/>
</dbReference>
<dbReference type="InterPro" id="IPR036236">
    <property type="entry name" value="Znf_C2H2_sf"/>
</dbReference>
<dbReference type="SUPFAM" id="SSF57667">
    <property type="entry name" value="beta-beta-alpha zinc fingers"/>
    <property type="match status" value="1"/>
</dbReference>
<feature type="region of interest" description="Disordered" evidence="1">
    <location>
        <begin position="54"/>
        <end position="73"/>
    </location>
</feature>
<evidence type="ECO:0000313" key="3">
    <source>
        <dbReference type="EMBL" id="KAG8442654.1"/>
    </source>
</evidence>
<dbReference type="EMBL" id="JAACNH010000005">
    <property type="protein sequence ID" value="KAG8442654.1"/>
    <property type="molecule type" value="Genomic_DNA"/>
</dbReference>
<dbReference type="OrthoDB" id="9914680at2759"/>
<organism evidence="3 4">
    <name type="scientific">Hymenochirus boettgeri</name>
    <name type="common">Congo dwarf clawed frog</name>
    <dbReference type="NCBI Taxonomy" id="247094"/>
    <lineage>
        <taxon>Eukaryota</taxon>
        <taxon>Metazoa</taxon>
        <taxon>Chordata</taxon>
        <taxon>Craniata</taxon>
        <taxon>Vertebrata</taxon>
        <taxon>Euteleostomi</taxon>
        <taxon>Amphibia</taxon>
        <taxon>Batrachia</taxon>
        <taxon>Anura</taxon>
        <taxon>Pipoidea</taxon>
        <taxon>Pipidae</taxon>
        <taxon>Pipinae</taxon>
        <taxon>Hymenochirus</taxon>
    </lineage>
</organism>
<feature type="compositionally biased region" description="Polar residues" evidence="1">
    <location>
        <begin position="135"/>
        <end position="148"/>
    </location>
</feature>
<dbReference type="Gene3D" id="3.30.160.60">
    <property type="entry name" value="Classic Zinc Finger"/>
    <property type="match status" value="1"/>
</dbReference>
<feature type="compositionally biased region" description="Polar residues" evidence="1">
    <location>
        <begin position="89"/>
        <end position="99"/>
    </location>
</feature>
<dbReference type="Proteomes" id="UP000812440">
    <property type="component" value="Chromosome 6"/>
</dbReference>
<gene>
    <name evidence="3" type="ORF">GDO86_011443</name>
</gene>
<feature type="region of interest" description="Disordered" evidence="1">
    <location>
        <begin position="264"/>
        <end position="284"/>
    </location>
</feature>
<accession>A0A8T2JGM7</accession>
<evidence type="ECO:0000259" key="2">
    <source>
        <dbReference type="Pfam" id="PF12874"/>
    </source>
</evidence>
<feature type="compositionally biased region" description="Polar residues" evidence="1">
    <location>
        <begin position="106"/>
        <end position="118"/>
    </location>
</feature>
<feature type="compositionally biased region" description="Basic and acidic residues" evidence="1">
    <location>
        <begin position="158"/>
        <end position="169"/>
    </location>
</feature>
<feature type="domain" description="C2H2-type" evidence="2">
    <location>
        <begin position="31"/>
        <end position="53"/>
    </location>
</feature>
<evidence type="ECO:0000313" key="4">
    <source>
        <dbReference type="Proteomes" id="UP000812440"/>
    </source>
</evidence>
<dbReference type="InterPro" id="IPR013087">
    <property type="entry name" value="Znf_C2H2_type"/>
</dbReference>
<dbReference type="AlphaFoldDB" id="A0A8T2JGM7"/>